<evidence type="ECO:0000313" key="2">
    <source>
        <dbReference type="EMBL" id="GAA3542004.1"/>
    </source>
</evidence>
<gene>
    <name evidence="2" type="ORF">GCM10022222_27080</name>
</gene>
<name>A0ABP6VYN1_9PSEU</name>
<dbReference type="InterPro" id="IPR014710">
    <property type="entry name" value="RmlC-like_jellyroll"/>
</dbReference>
<dbReference type="Pfam" id="PF05995">
    <property type="entry name" value="CDO_I"/>
    <property type="match status" value="1"/>
</dbReference>
<keyword evidence="2" id="KW-0560">Oxidoreductase</keyword>
<dbReference type="GO" id="GO:0051213">
    <property type="term" value="F:dioxygenase activity"/>
    <property type="evidence" value="ECO:0007669"/>
    <property type="project" value="UniProtKB-KW"/>
</dbReference>
<proteinExistence type="inferred from homology"/>
<dbReference type="Gene3D" id="2.60.120.10">
    <property type="entry name" value="Jelly Rolls"/>
    <property type="match status" value="1"/>
</dbReference>
<dbReference type="CDD" id="cd10548">
    <property type="entry name" value="cupin_CDO"/>
    <property type="match status" value="1"/>
</dbReference>
<sequence>MTTSITPSSVETHPQLTDPLLTELLHPARLLWTPRELADLTRTVTTELTAGLRDILRVDEDQRWWARLALTDGVELWLLSWLPGQHTKPHDHGGAAGSFTVLQGELGEEYRYPGGPVRRRTHVAGQGIGFGAGRAHQVTGIGDEAAASVHAYSPPLVPTREYRTLAELPNEIPPLPAIIR</sequence>
<dbReference type="InterPro" id="IPR011051">
    <property type="entry name" value="RmlC_Cupin_sf"/>
</dbReference>
<evidence type="ECO:0000313" key="3">
    <source>
        <dbReference type="Proteomes" id="UP001500689"/>
    </source>
</evidence>
<reference evidence="3" key="1">
    <citation type="journal article" date="2019" name="Int. J. Syst. Evol. Microbiol.">
        <title>The Global Catalogue of Microorganisms (GCM) 10K type strain sequencing project: providing services to taxonomists for standard genome sequencing and annotation.</title>
        <authorList>
            <consortium name="The Broad Institute Genomics Platform"/>
            <consortium name="The Broad Institute Genome Sequencing Center for Infectious Disease"/>
            <person name="Wu L."/>
            <person name="Ma J."/>
        </authorList>
    </citation>
    <scope>NUCLEOTIDE SEQUENCE [LARGE SCALE GENOMIC DNA]</scope>
    <source>
        <strain evidence="3">JCM 16898</strain>
    </source>
</reference>
<protein>
    <submittedName>
        <fullName evidence="2">Cysteine dioxygenase family protein</fullName>
    </submittedName>
</protein>
<dbReference type="SUPFAM" id="SSF51182">
    <property type="entry name" value="RmlC-like cupins"/>
    <property type="match status" value="1"/>
</dbReference>
<comment type="caution">
    <text evidence="2">The sequence shown here is derived from an EMBL/GenBank/DDBJ whole genome shotgun (WGS) entry which is preliminary data.</text>
</comment>
<dbReference type="InterPro" id="IPR010300">
    <property type="entry name" value="CDO_1"/>
</dbReference>
<accession>A0ABP6VYN1</accession>
<keyword evidence="3" id="KW-1185">Reference proteome</keyword>
<dbReference type="Proteomes" id="UP001500689">
    <property type="component" value="Unassembled WGS sequence"/>
</dbReference>
<dbReference type="RefSeq" id="WP_344859347.1">
    <property type="nucleotide sequence ID" value="NZ_BAAAZN010000005.1"/>
</dbReference>
<comment type="similarity">
    <text evidence="1">Belongs to the cysteine dioxygenase family.</text>
</comment>
<keyword evidence="2" id="KW-0223">Dioxygenase</keyword>
<evidence type="ECO:0000256" key="1">
    <source>
        <dbReference type="ARBA" id="ARBA00006622"/>
    </source>
</evidence>
<dbReference type="EMBL" id="BAAAZN010000005">
    <property type="protein sequence ID" value="GAA3542004.1"/>
    <property type="molecule type" value="Genomic_DNA"/>
</dbReference>
<organism evidence="2 3">
    <name type="scientific">Amycolatopsis ultiminotia</name>
    <dbReference type="NCBI Taxonomy" id="543629"/>
    <lineage>
        <taxon>Bacteria</taxon>
        <taxon>Bacillati</taxon>
        <taxon>Actinomycetota</taxon>
        <taxon>Actinomycetes</taxon>
        <taxon>Pseudonocardiales</taxon>
        <taxon>Pseudonocardiaceae</taxon>
        <taxon>Amycolatopsis</taxon>
    </lineage>
</organism>